<dbReference type="InterPro" id="IPR036565">
    <property type="entry name" value="Mur-like_cat_sf"/>
</dbReference>
<keyword evidence="1" id="KW-0961">Cell wall biogenesis/degradation</keyword>
<evidence type="ECO:0000259" key="2">
    <source>
        <dbReference type="Pfam" id="PF08245"/>
    </source>
</evidence>
<dbReference type="GO" id="GO:0008270">
    <property type="term" value="F:zinc ion binding"/>
    <property type="evidence" value="ECO:0007669"/>
    <property type="project" value="UniProtKB-UniRule"/>
</dbReference>
<evidence type="ECO:0000259" key="3">
    <source>
        <dbReference type="Pfam" id="PF08353"/>
    </source>
</evidence>
<evidence type="ECO:0000256" key="1">
    <source>
        <dbReference type="HAMAP-Rule" id="MF_02214"/>
    </source>
</evidence>
<dbReference type="GO" id="GO:0016881">
    <property type="term" value="F:acid-amino acid ligase activity"/>
    <property type="evidence" value="ECO:0007669"/>
    <property type="project" value="InterPro"/>
</dbReference>
<dbReference type="GO" id="GO:0140282">
    <property type="term" value="F:carbon-nitrogen ligase activity on lipid II"/>
    <property type="evidence" value="ECO:0007669"/>
    <property type="project" value="UniProtKB-UniRule"/>
</dbReference>
<sequence length="458" mass="51275">MDLRLSTALFTGKLIAFILKVSDSGATAAPGLFALKIDSNLVKKLNDKNRLKSIIISGTNGKTTTARLTSDILKTKYKIIHNRQGSNLLRGVASTLIAKSNIFGQIGADIAIWEADEASLPEILENSNPKIVVLLNLFRDQLDRYGEINTIRTKWEKALEKLPKSTTFILNTDDPGICFLSKFTKGKVLFFGVEDKKIDLPQVENVADIKNCPNCAEKLTYSSLFSAHLGHFLCPNCQFSRPLPDVHAQKLKFKPDFSTNLELIVNNSKLKVNYNLPGLYNVYNTLAATSVAKAENISTEDIGNKLKKFSAVFGRFQTVEIKSRKITTFLIKNPAGANEIIRTISQKKNINLVAILNDKIADGRDVSWIWDTNWEKLVPNIKSIFASGIRAFDFANRFKYAEINIPETNIKTNIKKSIKFAIQNTAPQEELLILPTYTALLEVQKILSGKEQVKWHKQ</sequence>
<dbReference type="Proteomes" id="UP000034292">
    <property type="component" value="Unassembled WGS sequence"/>
</dbReference>
<dbReference type="GO" id="GO:0071555">
    <property type="term" value="P:cell wall organization"/>
    <property type="evidence" value="ECO:0007669"/>
    <property type="project" value="UniProtKB-KW"/>
</dbReference>
<keyword evidence="1" id="KW-0479">Metal-binding</keyword>
<comment type="catalytic activity">
    <reaction evidence="1">
        <text>beta-D-GlcNAc-(1-&gt;4)-Mur2Ac(oyl-L-Ala-gamma-D-Glu-L-Lys-D-Ala-D-Ala)-di-trans,octa-cis-undecaprenyl diphosphate + L-glutamine + ATP + H2O = beta-D-GlcNAc-(1-&gt;4)-Mur2Ac(oyl-L-Ala-D-isoglutaminyl-L-Lys-D-Ala-D-Ala)-di-trans,octa-cis-undecaprenyl diphosphate + L-glutamate + ADP + phosphate + H(+)</text>
        <dbReference type="Rhea" id="RHEA:57928"/>
        <dbReference type="ChEBI" id="CHEBI:15377"/>
        <dbReference type="ChEBI" id="CHEBI:15378"/>
        <dbReference type="ChEBI" id="CHEBI:29985"/>
        <dbReference type="ChEBI" id="CHEBI:30616"/>
        <dbReference type="ChEBI" id="CHEBI:43474"/>
        <dbReference type="ChEBI" id="CHEBI:58359"/>
        <dbReference type="ChEBI" id="CHEBI:60033"/>
        <dbReference type="ChEBI" id="CHEBI:62233"/>
        <dbReference type="ChEBI" id="CHEBI:456216"/>
        <dbReference type="EC" id="6.3.5.13"/>
    </reaction>
</comment>
<dbReference type="GO" id="GO:0008360">
    <property type="term" value="P:regulation of cell shape"/>
    <property type="evidence" value="ECO:0007669"/>
    <property type="project" value="UniProtKB-KW"/>
</dbReference>
<keyword evidence="1" id="KW-0067">ATP-binding</keyword>
<dbReference type="PATRIC" id="fig|1618408.3.peg.100"/>
<accession>A0A0G0TMW1</accession>
<comment type="similarity">
    <text evidence="1">Belongs to the MurCDEF family. MurT subfamily.</text>
</comment>
<organism evidence="4 5">
    <name type="scientific">Candidatus Curtissbacteria bacterium GW2011_GWA1_40_9</name>
    <dbReference type="NCBI Taxonomy" id="1618408"/>
    <lineage>
        <taxon>Bacteria</taxon>
        <taxon>Candidatus Curtissiibacteriota</taxon>
    </lineage>
</organism>
<keyword evidence="1" id="KW-0547">Nucleotide-binding</keyword>
<dbReference type="EMBL" id="LBZV01000001">
    <property type="protein sequence ID" value="KKR78333.1"/>
    <property type="molecule type" value="Genomic_DNA"/>
</dbReference>
<comment type="function">
    <text evidence="1">The lipid II isoglutaminyl synthase complex catalyzes the formation of alpha-D-isoglutamine in the cell wall lipid II stem peptide. The MurT subunit catalyzes the ATP-dependent amidation of D-glutamate residue of lipid II, converting it to an isoglutamine residue.</text>
</comment>
<comment type="caution">
    <text evidence="4">The sequence shown here is derived from an EMBL/GenBank/DDBJ whole genome shotgun (WGS) entry which is preliminary data.</text>
</comment>
<comment type="catalytic activity">
    <reaction evidence="1">
        <text>beta-D-GlcNAc-(1-&gt;4)-Mur2Ac(oyl-L-Ala-gamma-D-O-P-Glu-L-Lys-D-Ala-D-Ala)-di-trans,octa-cis-undecaprenyl diphosphate + NH4(+) = beta-D-GlcNAc-(1-&gt;4)-Mur2Ac(oyl-L-Ala-D-isoglutaminyl-L-Lys-D-Ala-D-Ala)-di-trans,octa-cis-undecaprenyl diphosphate + phosphate + H(+)</text>
        <dbReference type="Rhea" id="RHEA:57932"/>
        <dbReference type="ChEBI" id="CHEBI:15378"/>
        <dbReference type="ChEBI" id="CHEBI:28938"/>
        <dbReference type="ChEBI" id="CHEBI:43474"/>
        <dbReference type="ChEBI" id="CHEBI:62233"/>
        <dbReference type="ChEBI" id="CHEBI:143132"/>
    </reaction>
</comment>
<comment type="catalytic activity">
    <reaction evidence="1">
        <text>beta-D-GlcNAc-(1-&gt;4)-Mur2Ac(oyl-L-Ala-gamma-D-Glu-L-Lys-D-Ala-D-Ala)-di-trans,octa-cis-undecaprenyl diphosphate + ATP = beta-D-GlcNAc-(1-&gt;4)-Mur2Ac(oyl-L-Ala-gamma-D-O-P-Glu-L-Lys-D-Ala-D-Ala)-di-trans,octa-cis-undecaprenyl diphosphate + ADP</text>
        <dbReference type="Rhea" id="RHEA:59488"/>
        <dbReference type="ChEBI" id="CHEBI:30616"/>
        <dbReference type="ChEBI" id="CHEBI:60033"/>
        <dbReference type="ChEBI" id="CHEBI:143132"/>
        <dbReference type="ChEBI" id="CHEBI:456216"/>
    </reaction>
</comment>
<dbReference type="InterPro" id="IPR013564">
    <property type="entry name" value="MurT_C"/>
</dbReference>
<dbReference type="AlphaFoldDB" id="A0A0G0TMW1"/>
<keyword evidence="1" id="KW-0573">Peptidoglycan synthesis</keyword>
<dbReference type="HAMAP" id="MF_02214">
    <property type="entry name" value="Lipid_II_synth_MurT"/>
    <property type="match status" value="1"/>
</dbReference>
<comment type="pathway">
    <text evidence="1">Cell wall biogenesis; peptidoglycan biosynthesis.</text>
</comment>
<dbReference type="GO" id="GO:0005524">
    <property type="term" value="F:ATP binding"/>
    <property type="evidence" value="ECO:0007669"/>
    <property type="project" value="UniProtKB-UniRule"/>
</dbReference>
<evidence type="ECO:0000313" key="5">
    <source>
        <dbReference type="Proteomes" id="UP000034292"/>
    </source>
</evidence>
<dbReference type="GO" id="GO:0009252">
    <property type="term" value="P:peptidoglycan biosynthetic process"/>
    <property type="evidence" value="ECO:0007669"/>
    <property type="project" value="UniProtKB-UniRule"/>
</dbReference>
<keyword evidence="1" id="KW-0436">Ligase</keyword>
<dbReference type="UniPathway" id="UPA00219"/>
<evidence type="ECO:0000313" key="4">
    <source>
        <dbReference type="EMBL" id="KKR78333.1"/>
    </source>
</evidence>
<gene>
    <name evidence="1" type="primary">murT</name>
    <name evidence="4" type="ORF">UU23_C0001G0097</name>
</gene>
<protein>
    <recommendedName>
        <fullName evidence="1">Lipid II isoglutaminyl synthase (glutamine-hydrolyzing) subunit MurT</fullName>
        <ecNumber evidence="1">6.3.5.13</ecNumber>
    </recommendedName>
</protein>
<feature type="binding site" evidence="1">
    <location>
        <position position="237"/>
    </location>
    <ligand>
        <name>Zn(2+)</name>
        <dbReference type="ChEBI" id="CHEBI:29105"/>
    </ligand>
</feature>
<dbReference type="InterPro" id="IPR043703">
    <property type="entry name" value="Lipid_II_synth_MurT"/>
</dbReference>
<feature type="domain" description="Lipid II isoglutaminyl synthase (glutamine-hydrolyzing) subunit MurT C-terminal" evidence="3">
    <location>
        <begin position="330"/>
        <end position="440"/>
    </location>
</feature>
<name>A0A0G0TMW1_9BACT</name>
<dbReference type="InterPro" id="IPR013221">
    <property type="entry name" value="Mur_ligase_cen"/>
</dbReference>
<dbReference type="PANTHER" id="PTHR23135">
    <property type="entry name" value="MUR LIGASE FAMILY MEMBER"/>
    <property type="match status" value="1"/>
</dbReference>
<dbReference type="STRING" id="1618408.UU23_C0001G0097"/>
<feature type="binding site" evidence="1">
    <location>
        <position position="215"/>
    </location>
    <ligand>
        <name>Zn(2+)</name>
        <dbReference type="ChEBI" id="CHEBI:29105"/>
    </ligand>
</feature>
<dbReference type="Gene3D" id="3.40.1190.10">
    <property type="entry name" value="Mur-like, catalytic domain"/>
    <property type="match status" value="1"/>
</dbReference>
<feature type="binding site" evidence="1">
    <location>
        <position position="212"/>
    </location>
    <ligand>
        <name>Zn(2+)</name>
        <dbReference type="ChEBI" id="CHEBI:29105"/>
    </ligand>
</feature>
<feature type="domain" description="Mur ligase central" evidence="2">
    <location>
        <begin position="56"/>
        <end position="199"/>
    </location>
</feature>
<proteinExistence type="inferred from homology"/>
<dbReference type="EC" id="6.3.5.13" evidence="1"/>
<feature type="active site" evidence="1">
    <location>
        <position position="365"/>
    </location>
</feature>
<keyword evidence="1" id="KW-0133">Cell shape</keyword>
<feature type="binding site" evidence="1">
    <location>
        <position position="234"/>
    </location>
    <ligand>
        <name>Zn(2+)</name>
        <dbReference type="ChEBI" id="CHEBI:29105"/>
    </ligand>
</feature>
<comment type="subunit">
    <text evidence="1">Forms a heterodimer with GatD.</text>
</comment>
<dbReference type="SUPFAM" id="SSF53623">
    <property type="entry name" value="MurD-like peptide ligases, catalytic domain"/>
    <property type="match status" value="1"/>
</dbReference>
<reference evidence="4 5" key="1">
    <citation type="journal article" date="2015" name="Nature">
        <title>rRNA introns, odd ribosomes, and small enigmatic genomes across a large radiation of phyla.</title>
        <authorList>
            <person name="Brown C.T."/>
            <person name="Hug L.A."/>
            <person name="Thomas B.C."/>
            <person name="Sharon I."/>
            <person name="Castelle C.J."/>
            <person name="Singh A."/>
            <person name="Wilkins M.J."/>
            <person name="Williams K.H."/>
            <person name="Banfield J.F."/>
        </authorList>
    </citation>
    <scope>NUCLEOTIDE SEQUENCE [LARGE SCALE GENOMIC DNA]</scope>
</reference>
<dbReference type="Pfam" id="PF08353">
    <property type="entry name" value="MurT_C"/>
    <property type="match status" value="1"/>
</dbReference>
<dbReference type="PANTHER" id="PTHR23135:SF7">
    <property type="entry name" value="LIPID II ISOGLUTAMINYL SYNTHASE (GLUTAMINE-HYDROLYZING) SUBUNIT MURT"/>
    <property type="match status" value="1"/>
</dbReference>
<keyword evidence="1" id="KW-0862">Zinc</keyword>
<dbReference type="Pfam" id="PF08245">
    <property type="entry name" value="Mur_ligase_M"/>
    <property type="match status" value="1"/>
</dbReference>